<organism evidence="2 3">
    <name type="scientific">Potamilus streckersoni</name>
    <dbReference type="NCBI Taxonomy" id="2493646"/>
    <lineage>
        <taxon>Eukaryota</taxon>
        <taxon>Metazoa</taxon>
        <taxon>Spiralia</taxon>
        <taxon>Lophotrochozoa</taxon>
        <taxon>Mollusca</taxon>
        <taxon>Bivalvia</taxon>
        <taxon>Autobranchia</taxon>
        <taxon>Heteroconchia</taxon>
        <taxon>Palaeoheterodonta</taxon>
        <taxon>Unionida</taxon>
        <taxon>Unionoidea</taxon>
        <taxon>Unionidae</taxon>
        <taxon>Ambleminae</taxon>
        <taxon>Lampsilini</taxon>
        <taxon>Potamilus</taxon>
    </lineage>
</organism>
<name>A0AAE0RM85_9BIVA</name>
<evidence type="ECO:0000313" key="2">
    <source>
        <dbReference type="EMBL" id="KAK3575973.1"/>
    </source>
</evidence>
<comment type="caution">
    <text evidence="2">The sequence shown here is derived from an EMBL/GenBank/DDBJ whole genome shotgun (WGS) entry which is preliminary data.</text>
</comment>
<protein>
    <submittedName>
        <fullName evidence="2">Uncharacterized protein</fullName>
    </submittedName>
</protein>
<reference evidence="2" key="1">
    <citation type="journal article" date="2021" name="Genome Biol. Evol.">
        <title>A High-Quality Reference Genome for a Parasitic Bivalve with Doubly Uniparental Inheritance (Bivalvia: Unionida).</title>
        <authorList>
            <person name="Smith C.H."/>
        </authorList>
    </citation>
    <scope>NUCLEOTIDE SEQUENCE</scope>
    <source>
        <strain evidence="2">CHS0354</strain>
    </source>
</reference>
<dbReference type="EMBL" id="JAEAOA010002179">
    <property type="protein sequence ID" value="KAK3575973.1"/>
    <property type="molecule type" value="Genomic_DNA"/>
</dbReference>
<accession>A0AAE0RM85</accession>
<sequence>MSFLIIEEIFPRMKDALNNSVIADEIWLPDDEELVLVYCIWNIGPFYLVNDDLNIKHRAGYAKWVEWKIHTTSSKKHAYLNQEDRRDTSRKPNIGPEAIRNQLSGNEKMYPRWDNNNV</sequence>
<dbReference type="Proteomes" id="UP001195483">
    <property type="component" value="Unassembled WGS sequence"/>
</dbReference>
<keyword evidence="3" id="KW-1185">Reference proteome</keyword>
<evidence type="ECO:0000313" key="3">
    <source>
        <dbReference type="Proteomes" id="UP001195483"/>
    </source>
</evidence>
<reference evidence="2" key="3">
    <citation type="submission" date="2023-05" db="EMBL/GenBank/DDBJ databases">
        <authorList>
            <person name="Smith C.H."/>
        </authorList>
    </citation>
    <scope>NUCLEOTIDE SEQUENCE</scope>
    <source>
        <strain evidence="2">CHS0354</strain>
        <tissue evidence="2">Mantle</tissue>
    </source>
</reference>
<evidence type="ECO:0000256" key="1">
    <source>
        <dbReference type="SAM" id="MobiDB-lite"/>
    </source>
</evidence>
<proteinExistence type="predicted"/>
<gene>
    <name evidence="2" type="ORF">CHS0354_037339</name>
</gene>
<dbReference type="AlphaFoldDB" id="A0AAE0RM85"/>
<reference evidence="2" key="2">
    <citation type="journal article" date="2021" name="Genome Biol. Evol.">
        <title>Developing a high-quality reference genome for a parasitic bivalve with doubly uniparental inheritance (Bivalvia: Unionida).</title>
        <authorList>
            <person name="Smith C.H."/>
        </authorList>
    </citation>
    <scope>NUCLEOTIDE SEQUENCE</scope>
    <source>
        <strain evidence="2">CHS0354</strain>
        <tissue evidence="2">Mantle</tissue>
    </source>
</reference>
<feature type="region of interest" description="Disordered" evidence="1">
    <location>
        <begin position="76"/>
        <end position="118"/>
    </location>
</feature>